<dbReference type="EMBL" id="JABXBU010002072">
    <property type="protein sequence ID" value="KAF8777052.1"/>
    <property type="molecule type" value="Genomic_DNA"/>
</dbReference>
<dbReference type="AlphaFoldDB" id="A0A8T0EMG5"/>
<feature type="signal peptide" evidence="1">
    <location>
        <begin position="1"/>
        <end position="20"/>
    </location>
</feature>
<evidence type="ECO:0000313" key="3">
    <source>
        <dbReference type="Proteomes" id="UP000807504"/>
    </source>
</evidence>
<reference evidence="2" key="1">
    <citation type="journal article" date="2020" name="bioRxiv">
        <title>Chromosome-level reference genome of the European wasp spider Argiope bruennichi: a resource for studies on range expansion and evolutionary adaptation.</title>
        <authorList>
            <person name="Sheffer M.M."/>
            <person name="Hoppe A."/>
            <person name="Krehenwinkel H."/>
            <person name="Uhl G."/>
            <person name="Kuss A.W."/>
            <person name="Jensen L."/>
            <person name="Jensen C."/>
            <person name="Gillespie R.G."/>
            <person name="Hoff K.J."/>
            <person name="Prost S."/>
        </authorList>
    </citation>
    <scope>NUCLEOTIDE SEQUENCE</scope>
</reference>
<proteinExistence type="predicted"/>
<dbReference type="OMA" id="ACEIISQ"/>
<keyword evidence="1" id="KW-0732">Signal</keyword>
<accession>A0A8T0EMG5</accession>
<feature type="chain" id="PRO_5035725405" evidence="1">
    <location>
        <begin position="21"/>
        <end position="164"/>
    </location>
</feature>
<evidence type="ECO:0000313" key="2">
    <source>
        <dbReference type="EMBL" id="KAF8777052.1"/>
    </source>
</evidence>
<dbReference type="OrthoDB" id="6433307at2759"/>
<comment type="caution">
    <text evidence="2">The sequence shown here is derived from an EMBL/GenBank/DDBJ whole genome shotgun (WGS) entry which is preliminary data.</text>
</comment>
<name>A0A8T0EMG5_ARGBR</name>
<sequence length="164" mass="18833">MRHVLILLSCLLVSDALLQAASPMVMMYFRLNGAARLIRAVRFVRYLMRLRTVLRRLHLTRRFVGMVPLLLLGRNGRRHNFKFLTSQDTCLKRLACEVFTKPEPKGAQYDGITNAARQDNNGFKIFLTFDAPESDDYCKQRFASCPFSAMQIIKALIPIPGLQR</sequence>
<dbReference type="Proteomes" id="UP000807504">
    <property type="component" value="Unassembled WGS sequence"/>
</dbReference>
<keyword evidence="3" id="KW-1185">Reference proteome</keyword>
<evidence type="ECO:0000256" key="1">
    <source>
        <dbReference type="SAM" id="SignalP"/>
    </source>
</evidence>
<gene>
    <name evidence="2" type="ORF">HNY73_013977</name>
</gene>
<organism evidence="2 3">
    <name type="scientific">Argiope bruennichi</name>
    <name type="common">Wasp spider</name>
    <name type="synonym">Aranea bruennichi</name>
    <dbReference type="NCBI Taxonomy" id="94029"/>
    <lineage>
        <taxon>Eukaryota</taxon>
        <taxon>Metazoa</taxon>
        <taxon>Ecdysozoa</taxon>
        <taxon>Arthropoda</taxon>
        <taxon>Chelicerata</taxon>
        <taxon>Arachnida</taxon>
        <taxon>Araneae</taxon>
        <taxon>Araneomorphae</taxon>
        <taxon>Entelegynae</taxon>
        <taxon>Araneoidea</taxon>
        <taxon>Araneidae</taxon>
        <taxon>Argiope</taxon>
    </lineage>
</organism>
<reference evidence="2" key="2">
    <citation type="submission" date="2020-06" db="EMBL/GenBank/DDBJ databases">
        <authorList>
            <person name="Sheffer M."/>
        </authorList>
    </citation>
    <scope>NUCLEOTIDE SEQUENCE</scope>
</reference>
<protein>
    <submittedName>
        <fullName evidence="2">Uncharacterized protein</fullName>
    </submittedName>
</protein>